<accession>A0A1I7W693</accession>
<dbReference type="PANTHER" id="PTHR10653:SF0">
    <property type="entry name" value="F-ACTIN-CAPPING PROTEIN SUBUNIT ALPHA"/>
    <property type="match status" value="1"/>
</dbReference>
<dbReference type="GO" id="GO:0030863">
    <property type="term" value="C:cortical cytoskeleton"/>
    <property type="evidence" value="ECO:0007669"/>
    <property type="project" value="TreeGrafter"/>
</dbReference>
<comment type="similarity">
    <text evidence="2">Belongs to the F-actin-capping protein alpha subunit family.</text>
</comment>
<evidence type="ECO:0000256" key="2">
    <source>
        <dbReference type="RuleBase" id="RU365077"/>
    </source>
</evidence>
<protein>
    <recommendedName>
        <fullName evidence="2">F-actin-capping protein subunit alpha</fullName>
    </recommendedName>
</protein>
<dbReference type="InterPro" id="IPR002189">
    <property type="entry name" value="CapZ_alpha"/>
</dbReference>
<dbReference type="GO" id="GO:0008290">
    <property type="term" value="C:F-actin capping protein complex"/>
    <property type="evidence" value="ECO:0007669"/>
    <property type="project" value="UniProtKB-UniRule"/>
</dbReference>
<comment type="function">
    <text evidence="2">F-actin-capping proteins bind in a Ca(2+)-independent manner to the fast growing ends of actin filaments (barbed end) thereby blocking the exchange of subunits at these ends. Unlike other capping proteins (such as gelsolin and severin), these proteins do not sever actin filaments.</text>
</comment>
<evidence type="ECO:0000313" key="4">
    <source>
        <dbReference type="WBParaSite" id="Hba_00110"/>
    </source>
</evidence>
<dbReference type="GO" id="GO:0030036">
    <property type="term" value="P:actin cytoskeleton organization"/>
    <property type="evidence" value="ECO:0007669"/>
    <property type="project" value="TreeGrafter"/>
</dbReference>
<keyword evidence="2" id="KW-0009">Actin-binding</keyword>
<dbReference type="SUPFAM" id="SSF90096">
    <property type="entry name" value="Subunits of heterodimeric actin filament capping protein Capz"/>
    <property type="match status" value="1"/>
</dbReference>
<dbReference type="InterPro" id="IPR042489">
    <property type="entry name" value="CapZ_alpha_1"/>
</dbReference>
<dbReference type="GO" id="GO:0051015">
    <property type="term" value="F:actin filament binding"/>
    <property type="evidence" value="ECO:0007669"/>
    <property type="project" value="TreeGrafter"/>
</dbReference>
<comment type="subunit">
    <text evidence="2">Heterodimer of an alpha and a beta subunit.</text>
</comment>
<dbReference type="InterPro" id="IPR037282">
    <property type="entry name" value="CapZ_alpha/beta"/>
</dbReference>
<keyword evidence="3" id="KW-1185">Reference proteome</keyword>
<evidence type="ECO:0000256" key="1">
    <source>
        <dbReference type="ARBA" id="ARBA00022467"/>
    </source>
</evidence>
<reference evidence="4" key="1">
    <citation type="submission" date="2016-11" db="UniProtKB">
        <authorList>
            <consortium name="WormBaseParasite"/>
        </authorList>
    </citation>
    <scope>IDENTIFICATION</scope>
</reference>
<proteinExistence type="inferred from homology"/>
<keyword evidence="1 2" id="KW-0117">Actin capping</keyword>
<dbReference type="WBParaSite" id="Hba_00110">
    <property type="protein sequence ID" value="Hba_00110"/>
    <property type="gene ID" value="Hba_00110"/>
</dbReference>
<dbReference type="Gene3D" id="3.30.1140.60">
    <property type="entry name" value="F-actin capping protein, alpha subunit"/>
    <property type="match status" value="1"/>
</dbReference>
<dbReference type="Proteomes" id="UP000095283">
    <property type="component" value="Unplaced"/>
</dbReference>
<dbReference type="PANTHER" id="PTHR10653">
    <property type="entry name" value="F-ACTIN-CAPPING PROTEIN SUBUNIT ALPHA"/>
    <property type="match status" value="1"/>
</dbReference>
<organism evidence="3 4">
    <name type="scientific">Heterorhabditis bacteriophora</name>
    <name type="common">Entomopathogenic nematode worm</name>
    <dbReference type="NCBI Taxonomy" id="37862"/>
    <lineage>
        <taxon>Eukaryota</taxon>
        <taxon>Metazoa</taxon>
        <taxon>Ecdysozoa</taxon>
        <taxon>Nematoda</taxon>
        <taxon>Chromadorea</taxon>
        <taxon>Rhabditida</taxon>
        <taxon>Rhabditina</taxon>
        <taxon>Rhabditomorpha</taxon>
        <taxon>Strongyloidea</taxon>
        <taxon>Heterorhabditidae</taxon>
        <taxon>Heterorhabditis</taxon>
    </lineage>
</organism>
<evidence type="ECO:0000313" key="3">
    <source>
        <dbReference type="Proteomes" id="UP000095283"/>
    </source>
</evidence>
<dbReference type="AlphaFoldDB" id="A0A1I7W693"/>
<dbReference type="GO" id="GO:0051016">
    <property type="term" value="P:barbed-end actin filament capping"/>
    <property type="evidence" value="ECO:0007669"/>
    <property type="project" value="UniProtKB-UniRule"/>
</dbReference>
<dbReference type="Pfam" id="PF01267">
    <property type="entry name" value="F-actin_cap_A"/>
    <property type="match status" value="1"/>
</dbReference>
<name>A0A1I7W693_HETBA</name>
<sequence>MAGGECTIPDSEKVRIASDFLQHAPPGEFNEVFNSVRMLLNNDSLLKEGCASAIAQYNQNQFVPVKLDGVAKQEASDIQLYQGESGVAEMWRSALQKV</sequence>